<organism evidence="2 3">
    <name type="scientific">Rugosimonospora acidiphila</name>
    <dbReference type="NCBI Taxonomy" id="556531"/>
    <lineage>
        <taxon>Bacteria</taxon>
        <taxon>Bacillati</taxon>
        <taxon>Actinomycetota</taxon>
        <taxon>Actinomycetes</taxon>
        <taxon>Micromonosporales</taxon>
        <taxon>Micromonosporaceae</taxon>
        <taxon>Rugosimonospora</taxon>
    </lineage>
</organism>
<dbReference type="InterPro" id="IPR002347">
    <property type="entry name" value="SDR_fam"/>
</dbReference>
<proteinExistence type="predicted"/>
<dbReference type="Pfam" id="PF00106">
    <property type="entry name" value="adh_short"/>
    <property type="match status" value="1"/>
</dbReference>
<gene>
    <name evidence="2" type="ORF">GCM10023322_74750</name>
</gene>
<dbReference type="PANTHER" id="PTHR43157">
    <property type="entry name" value="PHOSPHATIDYLINOSITOL-GLYCAN BIOSYNTHESIS CLASS F PROTEIN-RELATED"/>
    <property type="match status" value="1"/>
</dbReference>
<evidence type="ECO:0000256" key="1">
    <source>
        <dbReference type="ARBA" id="ARBA00023002"/>
    </source>
</evidence>
<sequence length="277" mass="29617">MSEFVPPTILVTGATSGIGYATARNLLDAGAMVILHGPDSGSVAQAAARLVADGADPAQIYPIAADFSRLADVAALAREVSAKFDYLDVLVNNAGLVGPKRRIVTVDGNELTFQVNYLAPCLLTRLLTPRLAAAQGRMVAVSSGLHRTGNINWSDPQRIRFYVPMAAYTQSKLTLTMFARAYAWNQDDVTALSVHPGIVKTDLLPIYSRVGGPIDEAAAVLARLSWPDVEVVNGAYYEGLLPASPAPLVETDSAVEQLWKLTHQLLGQHRTVAQRAA</sequence>
<dbReference type="EMBL" id="BAABJQ010000037">
    <property type="protein sequence ID" value="GAA5199338.1"/>
    <property type="molecule type" value="Genomic_DNA"/>
</dbReference>
<dbReference type="PRINTS" id="PR00081">
    <property type="entry name" value="GDHRDH"/>
</dbReference>
<evidence type="ECO:0000313" key="3">
    <source>
        <dbReference type="Proteomes" id="UP001501570"/>
    </source>
</evidence>
<dbReference type="Gene3D" id="3.40.50.720">
    <property type="entry name" value="NAD(P)-binding Rossmann-like Domain"/>
    <property type="match status" value="1"/>
</dbReference>
<keyword evidence="3" id="KW-1185">Reference proteome</keyword>
<accession>A0ABP9SQI3</accession>
<dbReference type="Proteomes" id="UP001501570">
    <property type="component" value="Unassembled WGS sequence"/>
</dbReference>
<evidence type="ECO:0000313" key="2">
    <source>
        <dbReference type="EMBL" id="GAA5199338.1"/>
    </source>
</evidence>
<dbReference type="InterPro" id="IPR036291">
    <property type="entry name" value="NAD(P)-bd_dom_sf"/>
</dbReference>
<dbReference type="SUPFAM" id="SSF51735">
    <property type="entry name" value="NAD(P)-binding Rossmann-fold domains"/>
    <property type="match status" value="1"/>
</dbReference>
<dbReference type="PANTHER" id="PTHR43157:SF31">
    <property type="entry name" value="PHOSPHATIDYLINOSITOL-GLYCAN BIOSYNTHESIS CLASS F PROTEIN"/>
    <property type="match status" value="1"/>
</dbReference>
<reference evidence="3" key="1">
    <citation type="journal article" date="2019" name="Int. J. Syst. Evol. Microbiol.">
        <title>The Global Catalogue of Microorganisms (GCM) 10K type strain sequencing project: providing services to taxonomists for standard genome sequencing and annotation.</title>
        <authorList>
            <consortium name="The Broad Institute Genomics Platform"/>
            <consortium name="The Broad Institute Genome Sequencing Center for Infectious Disease"/>
            <person name="Wu L."/>
            <person name="Ma J."/>
        </authorList>
    </citation>
    <scope>NUCLEOTIDE SEQUENCE [LARGE SCALE GENOMIC DNA]</scope>
    <source>
        <strain evidence="3">JCM 18304</strain>
    </source>
</reference>
<protein>
    <submittedName>
        <fullName evidence="2">SDR family oxidoreductase</fullName>
    </submittedName>
</protein>
<comment type="caution">
    <text evidence="2">The sequence shown here is derived from an EMBL/GenBank/DDBJ whole genome shotgun (WGS) entry which is preliminary data.</text>
</comment>
<dbReference type="RefSeq" id="WP_345637943.1">
    <property type="nucleotide sequence ID" value="NZ_BAABJQ010000037.1"/>
</dbReference>
<name>A0ABP9SQI3_9ACTN</name>
<keyword evidence="1" id="KW-0560">Oxidoreductase</keyword>